<keyword evidence="1" id="KW-0812">Transmembrane</keyword>
<dbReference type="EMBL" id="JBEFKJ010000003">
    <property type="protein sequence ID" value="KAL2047151.1"/>
    <property type="molecule type" value="Genomic_DNA"/>
</dbReference>
<organism evidence="3 4">
    <name type="scientific">Stereocaulon virgatum</name>
    <dbReference type="NCBI Taxonomy" id="373712"/>
    <lineage>
        <taxon>Eukaryota</taxon>
        <taxon>Fungi</taxon>
        <taxon>Dikarya</taxon>
        <taxon>Ascomycota</taxon>
        <taxon>Pezizomycotina</taxon>
        <taxon>Lecanoromycetes</taxon>
        <taxon>OSLEUM clade</taxon>
        <taxon>Lecanoromycetidae</taxon>
        <taxon>Lecanorales</taxon>
        <taxon>Lecanorineae</taxon>
        <taxon>Stereocaulaceae</taxon>
        <taxon>Stereocaulon</taxon>
    </lineage>
</organism>
<accession>A0ABR4AQM1</accession>
<gene>
    <name evidence="3" type="ORF">N7G274_001170</name>
</gene>
<proteinExistence type="predicted"/>
<dbReference type="Proteomes" id="UP001590950">
    <property type="component" value="Unassembled WGS sequence"/>
</dbReference>
<feature type="chain" id="PRO_5045516891" evidence="2">
    <location>
        <begin position="23"/>
        <end position="506"/>
    </location>
</feature>
<protein>
    <submittedName>
        <fullName evidence="3">Uncharacterized protein</fullName>
    </submittedName>
</protein>
<evidence type="ECO:0000313" key="4">
    <source>
        <dbReference type="Proteomes" id="UP001590950"/>
    </source>
</evidence>
<feature type="signal peptide" evidence="2">
    <location>
        <begin position="1"/>
        <end position="22"/>
    </location>
</feature>
<comment type="caution">
    <text evidence="3">The sequence shown here is derived from an EMBL/GenBank/DDBJ whole genome shotgun (WGS) entry which is preliminary data.</text>
</comment>
<evidence type="ECO:0000313" key="3">
    <source>
        <dbReference type="EMBL" id="KAL2047151.1"/>
    </source>
</evidence>
<evidence type="ECO:0000256" key="2">
    <source>
        <dbReference type="SAM" id="SignalP"/>
    </source>
</evidence>
<feature type="transmembrane region" description="Helical" evidence="1">
    <location>
        <begin position="486"/>
        <end position="503"/>
    </location>
</feature>
<keyword evidence="1" id="KW-1133">Transmembrane helix</keyword>
<reference evidence="3 4" key="1">
    <citation type="submission" date="2024-09" db="EMBL/GenBank/DDBJ databases">
        <title>Rethinking Asexuality: The Enigmatic Case of Functional Sexual Genes in Lepraria (Stereocaulaceae).</title>
        <authorList>
            <person name="Doellman M."/>
            <person name="Sun Y."/>
            <person name="Barcenas-Pena A."/>
            <person name="Lumbsch H.T."/>
            <person name="Grewe F."/>
        </authorList>
    </citation>
    <scope>NUCLEOTIDE SEQUENCE [LARGE SCALE GENOMIC DNA]</scope>
    <source>
        <strain evidence="3 4">Mercado 3170</strain>
    </source>
</reference>
<keyword evidence="1" id="KW-0472">Membrane</keyword>
<keyword evidence="4" id="KW-1185">Reference proteome</keyword>
<sequence>MRWVQTIVIALCLPLNPEVTNVSRDGGYSALIDGNIVWLYDDTECMDSEGGQLSFISNTASYQKLNTDNLSTVTDFGVVGMGQDQKGNTKTAILAGTTVGTGAWIPFQPDELDFNKQMNGKERVAIWPGTSPTSISTTQAFLYAPLVYVDSKPSDPSKEYQARGMTLITITAPDSGPIAARQGDLIIPGTEVAFGGFSTLLGYKSRNSRTDLDDGDRDVYLLGMTNHGLQLARAGINDLTNFPKYTFWNPEGHNFSTRPPNPGIINKNQIYMPGTFSSGSIFYSPYFQTFVMVYFNKMVDSTFYIRYLQLNVPLGGDPIWVAGGLNGKGIRAEDVEALVKYVWSAEQILYASPPGPGGFNYAGMAHPEFFNTQYYPQSLYSANISPKQRTNAWYGPIPRKAAGGDGRNLLLSWTSQKVGGTDSGIYGIQLAMVAFDNIPPNPDGGWTPTSSTLATPTEDEPISSLVAMVLKGSASHAFNFETASCWLTLLLILHSLVFAHIRIRVM</sequence>
<evidence type="ECO:0000256" key="1">
    <source>
        <dbReference type="SAM" id="Phobius"/>
    </source>
</evidence>
<keyword evidence="2" id="KW-0732">Signal</keyword>
<name>A0ABR4AQM1_9LECA</name>